<dbReference type="NCBIfam" id="TIGR00608">
    <property type="entry name" value="radc"/>
    <property type="match status" value="1"/>
</dbReference>
<dbReference type="CDD" id="cd08071">
    <property type="entry name" value="MPN_DUF2466"/>
    <property type="match status" value="1"/>
</dbReference>
<dbReference type="SUPFAM" id="SSF47781">
    <property type="entry name" value="RuvA domain 2-like"/>
    <property type="match status" value="1"/>
</dbReference>
<evidence type="ECO:0000256" key="1">
    <source>
        <dbReference type="ARBA" id="ARBA00022670"/>
    </source>
</evidence>
<keyword evidence="3" id="KW-0378">Hydrolase</keyword>
<dbReference type="EMBL" id="JBHRYN010000015">
    <property type="protein sequence ID" value="MFC3702670.1"/>
    <property type="molecule type" value="Genomic_DNA"/>
</dbReference>
<evidence type="ECO:0000313" key="9">
    <source>
        <dbReference type="Proteomes" id="UP001595710"/>
    </source>
</evidence>
<dbReference type="Pfam" id="PF20582">
    <property type="entry name" value="UPF0758_N"/>
    <property type="match status" value="1"/>
</dbReference>
<dbReference type="InterPro" id="IPR020891">
    <property type="entry name" value="UPF0758_CS"/>
</dbReference>
<dbReference type="InterPro" id="IPR001405">
    <property type="entry name" value="UPF0758"/>
</dbReference>
<reference evidence="9" key="1">
    <citation type="journal article" date="2019" name="Int. J. Syst. Evol. Microbiol.">
        <title>The Global Catalogue of Microorganisms (GCM) 10K type strain sequencing project: providing services to taxonomists for standard genome sequencing and annotation.</title>
        <authorList>
            <consortium name="The Broad Institute Genomics Platform"/>
            <consortium name="The Broad Institute Genome Sequencing Center for Infectious Disease"/>
            <person name="Wu L."/>
            <person name="Ma J."/>
        </authorList>
    </citation>
    <scope>NUCLEOTIDE SEQUENCE [LARGE SCALE GENOMIC DNA]</scope>
    <source>
        <strain evidence="9">CECT 8288</strain>
    </source>
</reference>
<dbReference type="Gene3D" id="1.10.150.20">
    <property type="entry name" value="5' to 3' exonuclease, C-terminal subdomain"/>
    <property type="match status" value="1"/>
</dbReference>
<dbReference type="InterPro" id="IPR010994">
    <property type="entry name" value="RuvA_2-like"/>
</dbReference>
<comment type="caution">
    <text evidence="8">The sequence shown here is derived from an EMBL/GenBank/DDBJ whole genome shotgun (WGS) entry which is preliminary data.</text>
</comment>
<keyword evidence="4" id="KW-0862">Zinc</keyword>
<name>A0ABV7WXR9_9GAMM</name>
<dbReference type="RefSeq" id="WP_290280539.1">
    <property type="nucleotide sequence ID" value="NZ_JAUFQI010000001.1"/>
</dbReference>
<evidence type="ECO:0000256" key="4">
    <source>
        <dbReference type="ARBA" id="ARBA00022833"/>
    </source>
</evidence>
<dbReference type="NCBIfam" id="NF000642">
    <property type="entry name" value="PRK00024.1"/>
    <property type="match status" value="1"/>
</dbReference>
<organism evidence="8 9">
    <name type="scientific">Reinekea marina</name>
    <dbReference type="NCBI Taxonomy" id="1310421"/>
    <lineage>
        <taxon>Bacteria</taxon>
        <taxon>Pseudomonadati</taxon>
        <taxon>Pseudomonadota</taxon>
        <taxon>Gammaproteobacteria</taxon>
        <taxon>Oceanospirillales</taxon>
        <taxon>Saccharospirillaceae</taxon>
        <taxon>Reinekea</taxon>
    </lineage>
</organism>
<evidence type="ECO:0000313" key="8">
    <source>
        <dbReference type="EMBL" id="MFC3702670.1"/>
    </source>
</evidence>
<feature type="domain" description="MPN" evidence="7">
    <location>
        <begin position="102"/>
        <end position="224"/>
    </location>
</feature>
<dbReference type="InterPro" id="IPR025657">
    <property type="entry name" value="RadC_JAB"/>
</dbReference>
<accession>A0ABV7WXR9</accession>
<comment type="similarity">
    <text evidence="6">Belongs to the UPF0758 family.</text>
</comment>
<protein>
    <submittedName>
        <fullName evidence="8">DNA repair protein RadC</fullName>
    </submittedName>
</protein>
<evidence type="ECO:0000259" key="7">
    <source>
        <dbReference type="PROSITE" id="PS50249"/>
    </source>
</evidence>
<evidence type="ECO:0000256" key="3">
    <source>
        <dbReference type="ARBA" id="ARBA00022801"/>
    </source>
</evidence>
<proteinExistence type="inferred from homology"/>
<keyword evidence="2" id="KW-0479">Metal-binding</keyword>
<sequence length="224" mass="24605">MSIRDWPASLRPREKLLSEGAQALTDAELLAIFLRTGIPGLDAVGLSQALLARFGTLAKLMKADKDEFCQGQGLGPAKFVQLQAVMEMARRHLWSELVNSASLTSPSDTRQFLLAKIRDLEHEEFACIWLDNQHQVLAFETLFTGTIDSAAVYPREVIKKALKHNAAAVIVAHNHPSGIAEPSQADQLLTEKLKNALFSIDVRLLDHMVVGQGVVVSFAERGIL</sequence>
<dbReference type="InterPro" id="IPR037518">
    <property type="entry name" value="MPN"/>
</dbReference>
<dbReference type="Gene3D" id="3.40.140.10">
    <property type="entry name" value="Cytidine Deaminase, domain 2"/>
    <property type="match status" value="1"/>
</dbReference>
<dbReference type="PROSITE" id="PS01302">
    <property type="entry name" value="UPF0758"/>
    <property type="match status" value="1"/>
</dbReference>
<keyword evidence="1" id="KW-0645">Protease</keyword>
<dbReference type="SUPFAM" id="SSF102712">
    <property type="entry name" value="JAB1/MPN domain"/>
    <property type="match status" value="1"/>
</dbReference>
<keyword evidence="9" id="KW-1185">Reference proteome</keyword>
<dbReference type="PROSITE" id="PS50249">
    <property type="entry name" value="MPN"/>
    <property type="match status" value="1"/>
</dbReference>
<evidence type="ECO:0000256" key="6">
    <source>
        <dbReference type="RuleBase" id="RU003797"/>
    </source>
</evidence>
<dbReference type="InterPro" id="IPR046778">
    <property type="entry name" value="UPF0758_N"/>
</dbReference>
<evidence type="ECO:0000256" key="2">
    <source>
        <dbReference type="ARBA" id="ARBA00022723"/>
    </source>
</evidence>
<dbReference type="PANTHER" id="PTHR30471">
    <property type="entry name" value="DNA REPAIR PROTEIN RADC"/>
    <property type="match status" value="1"/>
</dbReference>
<dbReference type="Proteomes" id="UP001595710">
    <property type="component" value="Unassembled WGS sequence"/>
</dbReference>
<dbReference type="PANTHER" id="PTHR30471:SF3">
    <property type="entry name" value="UPF0758 PROTEIN YEES-RELATED"/>
    <property type="match status" value="1"/>
</dbReference>
<dbReference type="Pfam" id="PF04002">
    <property type="entry name" value="RadC"/>
    <property type="match status" value="1"/>
</dbReference>
<gene>
    <name evidence="8" type="primary">radC</name>
    <name evidence="8" type="ORF">ACFOND_13580</name>
</gene>
<evidence type="ECO:0000256" key="5">
    <source>
        <dbReference type="ARBA" id="ARBA00023049"/>
    </source>
</evidence>
<keyword evidence="5" id="KW-0482">Metalloprotease</keyword>